<protein>
    <submittedName>
        <fullName evidence="1">Uncharacterized protein</fullName>
    </submittedName>
</protein>
<proteinExistence type="predicted"/>
<dbReference type="Proteomes" id="UP000762676">
    <property type="component" value="Unassembled WGS sequence"/>
</dbReference>
<gene>
    <name evidence="1" type="ORF">ElyMa_003101100</name>
</gene>
<reference evidence="1 2" key="1">
    <citation type="journal article" date="2021" name="Elife">
        <title>Chloroplast acquisition without the gene transfer in kleptoplastic sea slugs, Plakobranchus ocellatus.</title>
        <authorList>
            <person name="Maeda T."/>
            <person name="Takahashi S."/>
            <person name="Yoshida T."/>
            <person name="Shimamura S."/>
            <person name="Takaki Y."/>
            <person name="Nagai Y."/>
            <person name="Toyoda A."/>
            <person name="Suzuki Y."/>
            <person name="Arimoto A."/>
            <person name="Ishii H."/>
            <person name="Satoh N."/>
            <person name="Nishiyama T."/>
            <person name="Hasebe M."/>
            <person name="Maruyama T."/>
            <person name="Minagawa J."/>
            <person name="Obokata J."/>
            <person name="Shigenobu S."/>
        </authorList>
    </citation>
    <scope>NUCLEOTIDE SEQUENCE [LARGE SCALE GENOMIC DNA]</scope>
</reference>
<accession>A0AAV4IPE6</accession>
<evidence type="ECO:0000313" key="1">
    <source>
        <dbReference type="EMBL" id="GFS12000.1"/>
    </source>
</evidence>
<name>A0AAV4IPE6_9GAST</name>
<keyword evidence="2" id="KW-1185">Reference proteome</keyword>
<comment type="caution">
    <text evidence="1">The sequence shown here is derived from an EMBL/GenBank/DDBJ whole genome shotgun (WGS) entry which is preliminary data.</text>
</comment>
<sequence>MGQTWGTLRTLAQDREKWRDFVAALVAHGKKGSEITTTAAAAHVLLCKFVDKADPRLAHGITKQKVKERVKTVKETGKWEGGGCYSVLAVAREARVMS</sequence>
<dbReference type="EMBL" id="BMAT01006394">
    <property type="protein sequence ID" value="GFS12000.1"/>
    <property type="molecule type" value="Genomic_DNA"/>
</dbReference>
<dbReference type="AlphaFoldDB" id="A0AAV4IPE6"/>
<evidence type="ECO:0000313" key="2">
    <source>
        <dbReference type="Proteomes" id="UP000762676"/>
    </source>
</evidence>
<organism evidence="1 2">
    <name type="scientific">Elysia marginata</name>
    <dbReference type="NCBI Taxonomy" id="1093978"/>
    <lineage>
        <taxon>Eukaryota</taxon>
        <taxon>Metazoa</taxon>
        <taxon>Spiralia</taxon>
        <taxon>Lophotrochozoa</taxon>
        <taxon>Mollusca</taxon>
        <taxon>Gastropoda</taxon>
        <taxon>Heterobranchia</taxon>
        <taxon>Euthyneura</taxon>
        <taxon>Panpulmonata</taxon>
        <taxon>Sacoglossa</taxon>
        <taxon>Placobranchoidea</taxon>
        <taxon>Plakobranchidae</taxon>
        <taxon>Elysia</taxon>
    </lineage>
</organism>